<dbReference type="OrthoDB" id="1490582at2"/>
<keyword evidence="2" id="KW-1185">Reference proteome</keyword>
<proteinExistence type="predicted"/>
<dbReference type="Proteomes" id="UP000239532">
    <property type="component" value="Unassembled WGS sequence"/>
</dbReference>
<organism evidence="1 2">
    <name type="scientific">Nonlabens agnitus</name>
    <dbReference type="NCBI Taxonomy" id="870484"/>
    <lineage>
        <taxon>Bacteria</taxon>
        <taxon>Pseudomonadati</taxon>
        <taxon>Bacteroidota</taxon>
        <taxon>Flavobacteriia</taxon>
        <taxon>Flavobacteriales</taxon>
        <taxon>Flavobacteriaceae</taxon>
        <taxon>Nonlabens</taxon>
    </lineage>
</organism>
<sequence>MKIKSLISDFNLDHENECLIGKVGHCEFNLAGAKIESKGFPSLEGFVVELFQVTDLKEVSSRIKNVDFTGGDWYVRINIDSGWKYFENDEIIEFYIVERTNVENVNFDKAKLNANSILLQLKNMSARIFSKFYLDIRGGETSGAGRNEHGPAHFHVIENGTNKDLGKVYFPTITDFASNENTKLRFDLNCKFKKKEKRRISEWVFASNCQNLKAINQEWILRNEHNNRT</sequence>
<dbReference type="EMBL" id="MQUC01000003">
    <property type="protein sequence ID" value="PRP65762.1"/>
    <property type="molecule type" value="Genomic_DNA"/>
</dbReference>
<comment type="caution">
    <text evidence="1">The sequence shown here is derived from an EMBL/GenBank/DDBJ whole genome shotgun (WGS) entry which is preliminary data.</text>
</comment>
<protein>
    <submittedName>
        <fullName evidence="1">Uncharacterized protein</fullName>
    </submittedName>
</protein>
<dbReference type="RefSeq" id="WP_105981633.1">
    <property type="nucleotide sequence ID" value="NZ_MQUC01000003.1"/>
</dbReference>
<accession>A0A2S9WQK1</accession>
<dbReference type="AlphaFoldDB" id="A0A2S9WQK1"/>
<reference evidence="1 2" key="1">
    <citation type="submission" date="2016-11" db="EMBL/GenBank/DDBJ databases">
        <title>Trade-off between light-utilization and light-protection in marine flavobacteria.</title>
        <authorList>
            <person name="Kumagai Y."/>
        </authorList>
    </citation>
    <scope>NUCLEOTIDE SEQUENCE [LARGE SCALE GENOMIC DNA]</scope>
    <source>
        <strain evidence="1 2">JCM 17109</strain>
    </source>
</reference>
<gene>
    <name evidence="1" type="ORF">BST86_00965</name>
</gene>
<evidence type="ECO:0000313" key="1">
    <source>
        <dbReference type="EMBL" id="PRP65762.1"/>
    </source>
</evidence>
<name>A0A2S9WQK1_9FLAO</name>
<evidence type="ECO:0000313" key="2">
    <source>
        <dbReference type="Proteomes" id="UP000239532"/>
    </source>
</evidence>